<feature type="compositionally biased region" description="Low complexity" evidence="1">
    <location>
        <begin position="409"/>
        <end position="422"/>
    </location>
</feature>
<feature type="compositionally biased region" description="Acidic residues" evidence="1">
    <location>
        <begin position="117"/>
        <end position="138"/>
    </location>
</feature>
<reference evidence="2 3" key="1">
    <citation type="journal article" date="2016" name="Mol. Biol. Evol.">
        <title>Comparative Genomics of Early-Diverging Mushroom-Forming Fungi Provides Insights into the Origins of Lignocellulose Decay Capabilities.</title>
        <authorList>
            <person name="Nagy L.G."/>
            <person name="Riley R."/>
            <person name="Tritt A."/>
            <person name="Adam C."/>
            <person name="Daum C."/>
            <person name="Floudas D."/>
            <person name="Sun H."/>
            <person name="Yadav J.S."/>
            <person name="Pangilinan J."/>
            <person name="Larsson K.H."/>
            <person name="Matsuura K."/>
            <person name="Barry K."/>
            <person name="Labutti K."/>
            <person name="Kuo R."/>
            <person name="Ohm R.A."/>
            <person name="Bhattacharya S.S."/>
            <person name="Shirouzu T."/>
            <person name="Yoshinaga Y."/>
            <person name="Martin F.M."/>
            <person name="Grigoriev I.V."/>
            <person name="Hibbett D.S."/>
        </authorList>
    </citation>
    <scope>NUCLEOTIDE SEQUENCE [LARGE SCALE GENOMIC DNA]</scope>
    <source>
        <strain evidence="2 3">HHB12029</strain>
    </source>
</reference>
<feature type="region of interest" description="Disordered" evidence="1">
    <location>
        <begin position="316"/>
        <end position="511"/>
    </location>
</feature>
<name>A0A165EGS7_EXIGL</name>
<dbReference type="InParanoid" id="A0A165EGS7"/>
<feature type="region of interest" description="Disordered" evidence="1">
    <location>
        <begin position="117"/>
        <end position="223"/>
    </location>
</feature>
<proteinExistence type="predicted"/>
<gene>
    <name evidence="2" type="ORF">EXIGLDRAFT_724335</name>
</gene>
<dbReference type="AlphaFoldDB" id="A0A165EGS7"/>
<evidence type="ECO:0000256" key="1">
    <source>
        <dbReference type="SAM" id="MobiDB-lite"/>
    </source>
</evidence>
<feature type="compositionally biased region" description="Low complexity" evidence="1">
    <location>
        <begin position="175"/>
        <end position="204"/>
    </location>
</feature>
<keyword evidence="3" id="KW-1185">Reference proteome</keyword>
<evidence type="ECO:0000313" key="2">
    <source>
        <dbReference type="EMBL" id="KZV86902.1"/>
    </source>
</evidence>
<dbReference type="EMBL" id="KV426141">
    <property type="protein sequence ID" value="KZV86902.1"/>
    <property type="molecule type" value="Genomic_DNA"/>
</dbReference>
<feature type="region of interest" description="Disordered" evidence="1">
    <location>
        <begin position="1"/>
        <end position="41"/>
    </location>
</feature>
<evidence type="ECO:0000313" key="3">
    <source>
        <dbReference type="Proteomes" id="UP000077266"/>
    </source>
</evidence>
<accession>A0A165EGS7</accession>
<sequence length="511" mass="53089">MDAFAAQQEAPGMVSMEDMPGSTALSGSMEDMPAREDSMEAVSGHVHVEPALAGHVHVTAEVEVEVEVEADVSLVTHATADSTSTRDEEVDTTGRATLDVQSALQALLSTSASSIYDVEDSSVENDEDGGEEDEEEYTEFWMPSFAMDTPAEEDGPAPLPERVVNVVPSGSFDIAASSPAADSSSPLADSSSLADSSPVLASLAGPPSLVTLPEEDEHLPVPPQLRPSIEVVLDKAETDGFPFLATSAPASTLSSSSESSVHPLTLDVPSVVMPQSPPPEVVASPFVLPSSSPALDVPEVAVVPASPLEVPEVAVVPASPLEEPQADDKLSTTPVPPSPHSFETGVEPTPSLSSTDATVPDRPTSRRSGALDSDGGVGKLSHMIEAGLHALERRVSLSGQHRRERTESASESSEASVGASVAMGRLGERPGGSLGRNASGKLVKSRSRTSSLKVRPTSDATEMGELSASGSGSVHGEGSGAEERERRKSRIRNPLASRFSSLRDVSSKARD</sequence>
<organism evidence="2 3">
    <name type="scientific">Exidia glandulosa HHB12029</name>
    <dbReference type="NCBI Taxonomy" id="1314781"/>
    <lineage>
        <taxon>Eukaryota</taxon>
        <taxon>Fungi</taxon>
        <taxon>Dikarya</taxon>
        <taxon>Basidiomycota</taxon>
        <taxon>Agaricomycotina</taxon>
        <taxon>Agaricomycetes</taxon>
        <taxon>Auriculariales</taxon>
        <taxon>Exidiaceae</taxon>
        <taxon>Exidia</taxon>
    </lineage>
</organism>
<dbReference type="Proteomes" id="UP000077266">
    <property type="component" value="Unassembled WGS sequence"/>
</dbReference>
<protein>
    <submittedName>
        <fullName evidence="2">Uncharacterized protein</fullName>
    </submittedName>
</protein>